<evidence type="ECO:0000256" key="2">
    <source>
        <dbReference type="ARBA" id="ARBA00022448"/>
    </source>
</evidence>
<keyword evidence="4" id="KW-0997">Cell inner membrane</keyword>
<evidence type="ECO:0000256" key="3">
    <source>
        <dbReference type="ARBA" id="ARBA00022475"/>
    </source>
</evidence>
<feature type="transmembrane region" description="Helical" evidence="9">
    <location>
        <begin position="47"/>
        <end position="64"/>
    </location>
</feature>
<reference evidence="12" key="1">
    <citation type="submission" date="2016-11" db="EMBL/GenBank/DDBJ databases">
        <authorList>
            <person name="Varghese N."/>
            <person name="Submissions S."/>
        </authorList>
    </citation>
    <scope>NUCLEOTIDE SEQUENCE [LARGE SCALE GENOMIC DNA]</scope>
    <source>
        <strain evidence="12">DSM 15212 / CIP 107654 / DViRD3</strain>
    </source>
</reference>
<proteinExistence type="inferred from homology"/>
<keyword evidence="2" id="KW-0813">Transport</keyword>
<accession>A0A1M6QE75</accession>
<evidence type="ECO:0000259" key="10">
    <source>
        <dbReference type="Pfam" id="PF04290"/>
    </source>
</evidence>
<keyword evidence="3" id="KW-1003">Cell membrane</keyword>
<dbReference type="GO" id="GO:0005886">
    <property type="term" value="C:plasma membrane"/>
    <property type="evidence" value="ECO:0007669"/>
    <property type="project" value="UniProtKB-SubCell"/>
</dbReference>
<evidence type="ECO:0000256" key="7">
    <source>
        <dbReference type="ARBA" id="ARBA00023136"/>
    </source>
</evidence>
<feature type="transmembrane region" description="Helical" evidence="9">
    <location>
        <begin position="85"/>
        <end position="107"/>
    </location>
</feature>
<comment type="similarity">
    <text evidence="8">Belongs to the TRAP transporter small permease family.</text>
</comment>
<evidence type="ECO:0000256" key="4">
    <source>
        <dbReference type="ARBA" id="ARBA00022519"/>
    </source>
</evidence>
<evidence type="ECO:0000313" key="11">
    <source>
        <dbReference type="EMBL" id="SHK18478.1"/>
    </source>
</evidence>
<dbReference type="AlphaFoldDB" id="A0A1M6QE75"/>
<feature type="domain" description="Tripartite ATP-independent periplasmic transporters DctQ component" evidence="10">
    <location>
        <begin position="24"/>
        <end position="150"/>
    </location>
</feature>
<sequence length="164" mass="18958">MKLFKILDEKLEEVFLIYSLIFTVAIIFLQVVMRYVFKNSLSWSEELARYIFLWQIWVGASYAVKKSKHLRVGIINSYISEKGKIIVEILVIILWICFSVFLTTKSAELTGLLFKRNQLSPAMRMPMGYAYASVPVGCGLMTLRLLQRAYINIKTMSAKEVEVK</sequence>
<feature type="transmembrane region" description="Helical" evidence="9">
    <location>
        <begin position="15"/>
        <end position="35"/>
    </location>
</feature>
<dbReference type="EMBL" id="FRAG01000033">
    <property type="protein sequence ID" value="SHK18478.1"/>
    <property type="molecule type" value="Genomic_DNA"/>
</dbReference>
<evidence type="ECO:0000256" key="6">
    <source>
        <dbReference type="ARBA" id="ARBA00022989"/>
    </source>
</evidence>
<evidence type="ECO:0000256" key="5">
    <source>
        <dbReference type="ARBA" id="ARBA00022692"/>
    </source>
</evidence>
<dbReference type="PANTHER" id="PTHR35011:SF2">
    <property type="entry name" value="2,3-DIKETO-L-GULONATE TRAP TRANSPORTER SMALL PERMEASE PROTEIN YIAM"/>
    <property type="match status" value="1"/>
</dbReference>
<dbReference type="GO" id="GO:0022857">
    <property type="term" value="F:transmembrane transporter activity"/>
    <property type="evidence" value="ECO:0007669"/>
    <property type="project" value="TreeGrafter"/>
</dbReference>
<dbReference type="PANTHER" id="PTHR35011">
    <property type="entry name" value="2,3-DIKETO-L-GULONATE TRAP TRANSPORTER SMALL PERMEASE PROTEIN YIAM"/>
    <property type="match status" value="1"/>
</dbReference>
<keyword evidence="5 9" id="KW-0812">Transmembrane</keyword>
<evidence type="ECO:0000256" key="9">
    <source>
        <dbReference type="SAM" id="Phobius"/>
    </source>
</evidence>
<feature type="transmembrane region" description="Helical" evidence="9">
    <location>
        <begin position="127"/>
        <end position="146"/>
    </location>
</feature>
<dbReference type="Proteomes" id="UP000184465">
    <property type="component" value="Unassembled WGS sequence"/>
</dbReference>
<comment type="subcellular location">
    <subcellularLocation>
        <location evidence="1">Cell inner membrane</location>
        <topology evidence="1">Multi-pass membrane protein</topology>
    </subcellularLocation>
</comment>
<keyword evidence="7 9" id="KW-0472">Membrane</keyword>
<gene>
    <name evidence="11" type="ORF">SAMN02745912_02545</name>
</gene>
<name>A0A1M6QE75_PARC5</name>
<dbReference type="Pfam" id="PF04290">
    <property type="entry name" value="DctQ"/>
    <property type="match status" value="1"/>
</dbReference>
<dbReference type="GO" id="GO:0015740">
    <property type="term" value="P:C4-dicarboxylate transport"/>
    <property type="evidence" value="ECO:0007669"/>
    <property type="project" value="TreeGrafter"/>
</dbReference>
<dbReference type="InterPro" id="IPR007387">
    <property type="entry name" value="TRAP_DctQ"/>
</dbReference>
<keyword evidence="12" id="KW-1185">Reference proteome</keyword>
<evidence type="ECO:0000256" key="8">
    <source>
        <dbReference type="ARBA" id="ARBA00038436"/>
    </source>
</evidence>
<evidence type="ECO:0000256" key="1">
    <source>
        <dbReference type="ARBA" id="ARBA00004429"/>
    </source>
</evidence>
<dbReference type="STRING" id="1121301.SAMN02745912_02545"/>
<dbReference type="InterPro" id="IPR055348">
    <property type="entry name" value="DctQ"/>
</dbReference>
<keyword evidence="6 9" id="KW-1133">Transmembrane helix</keyword>
<evidence type="ECO:0000313" key="12">
    <source>
        <dbReference type="Proteomes" id="UP000184465"/>
    </source>
</evidence>
<protein>
    <submittedName>
        <fullName evidence="11">TRAP-type C4-dicarboxylate transport system, small permease component</fullName>
    </submittedName>
</protein>
<organism evidence="11 12">
    <name type="scientific">Paramaledivibacter caminithermalis (strain DSM 15212 / CIP 107654 / DViRD3)</name>
    <name type="common">Clostridium caminithermale</name>
    <dbReference type="NCBI Taxonomy" id="1121301"/>
    <lineage>
        <taxon>Bacteria</taxon>
        <taxon>Bacillati</taxon>
        <taxon>Bacillota</taxon>
        <taxon>Clostridia</taxon>
        <taxon>Peptostreptococcales</taxon>
        <taxon>Caminicellaceae</taxon>
        <taxon>Paramaledivibacter</taxon>
    </lineage>
</organism>